<dbReference type="Proteomes" id="UP000886501">
    <property type="component" value="Unassembled WGS sequence"/>
</dbReference>
<sequence length="422" mass="47163">MASLFLRQPFKAAYLLGFFTVLVFIRLPYWLVYYSWRSNRPRKSWTLHRTINVQILRKVTRLPFQLGITDKRDLSLEVPQKKLESLNARFVWIPELEKRDLVGMVAEYAARAAVKSIAIPAYWILKEGTKWSPAYEKAQEDEKVILYFHGGGFLTGTAYPSHPTASLSKGLLKYSTSLSRVLSVDYRLSSGPPFGSENPFPSAVIDAVAAYRYLVCEAGFLPQNITVAGDSAGGNLALASVRYIVESRLPHLPPPGGLIASSPWTDMSYSHLETNSSHFLNSGSDIFDLPPNTHPLAVGENAINAYIGEMDRGETKYNRYLSPASKFVILPDVDGDNKLFSGFPRSYIIGGGAEHLFDDIVVLAEKMKDDGVDTTTDFPPDAVHDYPIFDWHEPERTESFIKCAAWLDERWATVAIAEQARG</sequence>
<reference evidence="1" key="2">
    <citation type="journal article" date="2020" name="Nat. Commun.">
        <title>Large-scale genome sequencing of mycorrhizal fungi provides insights into the early evolution of symbiotic traits.</title>
        <authorList>
            <person name="Miyauchi S."/>
            <person name="Kiss E."/>
            <person name="Kuo A."/>
            <person name="Drula E."/>
            <person name="Kohler A."/>
            <person name="Sanchez-Garcia M."/>
            <person name="Morin E."/>
            <person name="Andreopoulos B."/>
            <person name="Barry K.W."/>
            <person name="Bonito G."/>
            <person name="Buee M."/>
            <person name="Carver A."/>
            <person name="Chen C."/>
            <person name="Cichocki N."/>
            <person name="Clum A."/>
            <person name="Culley D."/>
            <person name="Crous P.W."/>
            <person name="Fauchery L."/>
            <person name="Girlanda M."/>
            <person name="Hayes R.D."/>
            <person name="Keri Z."/>
            <person name="LaButti K."/>
            <person name="Lipzen A."/>
            <person name="Lombard V."/>
            <person name="Magnuson J."/>
            <person name="Maillard F."/>
            <person name="Murat C."/>
            <person name="Nolan M."/>
            <person name="Ohm R.A."/>
            <person name="Pangilinan J."/>
            <person name="Pereira M.F."/>
            <person name="Perotto S."/>
            <person name="Peter M."/>
            <person name="Pfister S."/>
            <person name="Riley R."/>
            <person name="Sitrit Y."/>
            <person name="Stielow J.B."/>
            <person name="Szollosi G."/>
            <person name="Zifcakova L."/>
            <person name="Stursova M."/>
            <person name="Spatafora J.W."/>
            <person name="Tedersoo L."/>
            <person name="Vaario L.M."/>
            <person name="Yamada A."/>
            <person name="Yan M."/>
            <person name="Wang P."/>
            <person name="Xu J."/>
            <person name="Bruns T."/>
            <person name="Baldrian P."/>
            <person name="Vilgalys R."/>
            <person name="Dunand C."/>
            <person name="Henrissat B."/>
            <person name="Grigoriev I.V."/>
            <person name="Hibbett D."/>
            <person name="Nagy L.G."/>
            <person name="Martin F.M."/>
        </authorList>
    </citation>
    <scope>NUCLEOTIDE SEQUENCE</scope>
    <source>
        <strain evidence="1">P2</strain>
    </source>
</reference>
<gene>
    <name evidence="1" type="ORF">BDM02DRAFT_1799824</name>
</gene>
<protein>
    <submittedName>
        <fullName evidence="1">Alpha/beta-hydrolase</fullName>
    </submittedName>
</protein>
<keyword evidence="2" id="KW-1185">Reference proteome</keyword>
<name>A0ACB6Z056_THEGA</name>
<proteinExistence type="predicted"/>
<organism evidence="1 2">
    <name type="scientific">Thelephora ganbajun</name>
    <name type="common">Ganba fungus</name>
    <dbReference type="NCBI Taxonomy" id="370292"/>
    <lineage>
        <taxon>Eukaryota</taxon>
        <taxon>Fungi</taxon>
        <taxon>Dikarya</taxon>
        <taxon>Basidiomycota</taxon>
        <taxon>Agaricomycotina</taxon>
        <taxon>Agaricomycetes</taxon>
        <taxon>Thelephorales</taxon>
        <taxon>Thelephoraceae</taxon>
        <taxon>Thelephora</taxon>
    </lineage>
</organism>
<comment type="caution">
    <text evidence="1">The sequence shown here is derived from an EMBL/GenBank/DDBJ whole genome shotgun (WGS) entry which is preliminary data.</text>
</comment>
<accession>A0ACB6Z056</accession>
<evidence type="ECO:0000313" key="1">
    <source>
        <dbReference type="EMBL" id="KAF9642927.1"/>
    </source>
</evidence>
<dbReference type="EMBL" id="MU118319">
    <property type="protein sequence ID" value="KAF9642927.1"/>
    <property type="molecule type" value="Genomic_DNA"/>
</dbReference>
<reference evidence="1" key="1">
    <citation type="submission" date="2019-10" db="EMBL/GenBank/DDBJ databases">
        <authorList>
            <consortium name="DOE Joint Genome Institute"/>
            <person name="Kuo A."/>
            <person name="Miyauchi S."/>
            <person name="Kiss E."/>
            <person name="Drula E."/>
            <person name="Kohler A."/>
            <person name="Sanchez-Garcia M."/>
            <person name="Andreopoulos B."/>
            <person name="Barry K.W."/>
            <person name="Bonito G."/>
            <person name="Buee M."/>
            <person name="Carver A."/>
            <person name="Chen C."/>
            <person name="Cichocki N."/>
            <person name="Clum A."/>
            <person name="Culley D."/>
            <person name="Crous P.W."/>
            <person name="Fauchery L."/>
            <person name="Girlanda M."/>
            <person name="Hayes R."/>
            <person name="Keri Z."/>
            <person name="Labutti K."/>
            <person name="Lipzen A."/>
            <person name="Lombard V."/>
            <person name="Magnuson J."/>
            <person name="Maillard F."/>
            <person name="Morin E."/>
            <person name="Murat C."/>
            <person name="Nolan M."/>
            <person name="Ohm R."/>
            <person name="Pangilinan J."/>
            <person name="Pereira M."/>
            <person name="Perotto S."/>
            <person name="Peter M."/>
            <person name="Riley R."/>
            <person name="Sitrit Y."/>
            <person name="Stielow B."/>
            <person name="Szollosi G."/>
            <person name="Zifcakova L."/>
            <person name="Stursova M."/>
            <person name="Spatafora J.W."/>
            <person name="Tedersoo L."/>
            <person name="Vaario L.-M."/>
            <person name="Yamada A."/>
            <person name="Yan M."/>
            <person name="Wang P."/>
            <person name="Xu J."/>
            <person name="Bruns T."/>
            <person name="Baldrian P."/>
            <person name="Vilgalys R."/>
            <person name="Henrissat B."/>
            <person name="Grigoriev I.V."/>
            <person name="Hibbett D."/>
            <person name="Nagy L.G."/>
            <person name="Martin F.M."/>
        </authorList>
    </citation>
    <scope>NUCLEOTIDE SEQUENCE</scope>
    <source>
        <strain evidence="1">P2</strain>
    </source>
</reference>
<evidence type="ECO:0000313" key="2">
    <source>
        <dbReference type="Proteomes" id="UP000886501"/>
    </source>
</evidence>